<dbReference type="EMBL" id="BMIG01000001">
    <property type="protein sequence ID" value="GGA86882.1"/>
    <property type="molecule type" value="Genomic_DNA"/>
</dbReference>
<keyword evidence="2" id="KW-1185">Reference proteome</keyword>
<accession>A0A916S6G4</accession>
<comment type="caution">
    <text evidence="1">The sequence shown here is derived from an EMBL/GenBank/DDBJ whole genome shotgun (WGS) entry which is preliminary data.</text>
</comment>
<protein>
    <submittedName>
        <fullName evidence="1">Uncharacterized protein</fullName>
    </submittedName>
</protein>
<dbReference type="Pfam" id="PF11937">
    <property type="entry name" value="DUF3455"/>
    <property type="match status" value="1"/>
</dbReference>
<organism evidence="1 2">
    <name type="scientific">Polaromonas eurypsychrophila</name>
    <dbReference type="NCBI Taxonomy" id="1614635"/>
    <lineage>
        <taxon>Bacteria</taxon>
        <taxon>Pseudomonadati</taxon>
        <taxon>Pseudomonadota</taxon>
        <taxon>Betaproteobacteria</taxon>
        <taxon>Burkholderiales</taxon>
        <taxon>Comamonadaceae</taxon>
        <taxon>Polaromonas</taxon>
    </lineage>
</organism>
<evidence type="ECO:0000313" key="1">
    <source>
        <dbReference type="EMBL" id="GGA86882.1"/>
    </source>
</evidence>
<reference evidence="1" key="2">
    <citation type="submission" date="2020-09" db="EMBL/GenBank/DDBJ databases">
        <authorList>
            <person name="Sun Q."/>
            <person name="Zhou Y."/>
        </authorList>
    </citation>
    <scope>NUCLEOTIDE SEQUENCE</scope>
    <source>
        <strain evidence="1">CGMCC 1.15322</strain>
    </source>
</reference>
<name>A0A916S6G4_9BURK</name>
<sequence length="160" mass="18063">MTQYLTQQPTLPLDIRVPAGHLAVLEARGIGELQYECQAVNRAPFQYAWLPRDRSIELRDSANNRIVLARSARNWLHRDGSELAVKEFIEVNNGDPNLPLQRARVEPGNQPGALHNISYIQRIRTLGGLPSTRNCSSAELGMRVNVPYEADYVFWRPTAS</sequence>
<dbReference type="InterPro" id="IPR021851">
    <property type="entry name" value="DUF3455"/>
</dbReference>
<dbReference type="Proteomes" id="UP000620596">
    <property type="component" value="Unassembled WGS sequence"/>
</dbReference>
<reference evidence="1" key="1">
    <citation type="journal article" date="2014" name="Int. J. Syst. Evol. Microbiol.">
        <title>Complete genome sequence of Corynebacterium casei LMG S-19264T (=DSM 44701T), isolated from a smear-ripened cheese.</title>
        <authorList>
            <consortium name="US DOE Joint Genome Institute (JGI-PGF)"/>
            <person name="Walter F."/>
            <person name="Albersmeier A."/>
            <person name="Kalinowski J."/>
            <person name="Ruckert C."/>
        </authorList>
    </citation>
    <scope>NUCLEOTIDE SEQUENCE</scope>
    <source>
        <strain evidence="1">CGMCC 1.15322</strain>
    </source>
</reference>
<dbReference type="AlphaFoldDB" id="A0A916S6G4"/>
<evidence type="ECO:0000313" key="2">
    <source>
        <dbReference type="Proteomes" id="UP000620596"/>
    </source>
</evidence>
<gene>
    <name evidence="1" type="ORF">GCM10011496_04430</name>
</gene>
<proteinExistence type="predicted"/>